<evidence type="ECO:0000313" key="9">
    <source>
        <dbReference type="EMBL" id="KGM52629.1"/>
    </source>
</evidence>
<evidence type="ECO:0000259" key="8">
    <source>
        <dbReference type="Pfam" id="PF02397"/>
    </source>
</evidence>
<keyword evidence="5 7" id="KW-1133">Transmembrane helix</keyword>
<dbReference type="EMBL" id="AVPS01000002">
    <property type="protein sequence ID" value="KGM52629.1"/>
    <property type="molecule type" value="Genomic_DNA"/>
</dbReference>
<feature type="domain" description="Bacterial sugar transferase" evidence="8">
    <location>
        <begin position="275"/>
        <end position="458"/>
    </location>
</feature>
<feature type="transmembrane region" description="Helical" evidence="7">
    <location>
        <begin position="82"/>
        <end position="103"/>
    </location>
</feature>
<dbReference type="STRING" id="1122185.N792_03770"/>
<protein>
    <submittedName>
        <fullName evidence="9">Sugar transferase</fullName>
    </submittedName>
</protein>
<evidence type="ECO:0000256" key="1">
    <source>
        <dbReference type="ARBA" id="ARBA00004141"/>
    </source>
</evidence>
<evidence type="ECO:0000256" key="2">
    <source>
        <dbReference type="ARBA" id="ARBA00006464"/>
    </source>
</evidence>
<evidence type="ECO:0000256" key="5">
    <source>
        <dbReference type="ARBA" id="ARBA00022989"/>
    </source>
</evidence>
<dbReference type="NCBIfam" id="TIGR03025">
    <property type="entry name" value="EPS_sugtrans"/>
    <property type="match status" value="1"/>
</dbReference>
<dbReference type="RefSeq" id="WP_036192503.1">
    <property type="nucleotide sequence ID" value="NZ_AVPS01000002.1"/>
</dbReference>
<evidence type="ECO:0000256" key="7">
    <source>
        <dbReference type="SAM" id="Phobius"/>
    </source>
</evidence>
<organism evidence="9 10">
    <name type="scientific">Lysobacter concretionis Ko07 = DSM 16239</name>
    <dbReference type="NCBI Taxonomy" id="1122185"/>
    <lineage>
        <taxon>Bacteria</taxon>
        <taxon>Pseudomonadati</taxon>
        <taxon>Pseudomonadota</taxon>
        <taxon>Gammaproteobacteria</taxon>
        <taxon>Lysobacterales</taxon>
        <taxon>Lysobacteraceae</taxon>
        <taxon>Novilysobacter</taxon>
    </lineage>
</organism>
<keyword evidence="3 9" id="KW-0808">Transferase</keyword>
<proteinExistence type="inferred from homology"/>
<dbReference type="PANTHER" id="PTHR30576">
    <property type="entry name" value="COLANIC BIOSYNTHESIS UDP-GLUCOSE LIPID CARRIER TRANSFERASE"/>
    <property type="match status" value="1"/>
</dbReference>
<dbReference type="GO" id="GO:0009242">
    <property type="term" value="P:colanic acid biosynthetic process"/>
    <property type="evidence" value="ECO:0007669"/>
    <property type="project" value="TreeGrafter"/>
</dbReference>
<evidence type="ECO:0000256" key="6">
    <source>
        <dbReference type="ARBA" id="ARBA00023136"/>
    </source>
</evidence>
<keyword evidence="4 7" id="KW-0812">Transmembrane</keyword>
<dbReference type="InterPro" id="IPR017464">
    <property type="entry name" value="Sugar_tfrase_EpsB_2"/>
</dbReference>
<dbReference type="GO" id="GO:0089702">
    <property type="term" value="F:undecaprenyl-phosphate glucose phosphotransferase activity"/>
    <property type="evidence" value="ECO:0007669"/>
    <property type="project" value="TreeGrafter"/>
</dbReference>
<feature type="transmembrane region" description="Helical" evidence="7">
    <location>
        <begin position="42"/>
        <end position="70"/>
    </location>
</feature>
<dbReference type="NCBIfam" id="TIGR03013">
    <property type="entry name" value="EpsB_2"/>
    <property type="match status" value="1"/>
</dbReference>
<keyword evidence="10" id="KW-1185">Reference proteome</keyword>
<comment type="subcellular location">
    <subcellularLocation>
        <location evidence="1">Membrane</location>
        <topology evidence="1">Multi-pass membrane protein</topology>
    </subcellularLocation>
</comment>
<dbReference type="InterPro" id="IPR003362">
    <property type="entry name" value="Bact_transf"/>
</dbReference>
<dbReference type="InterPro" id="IPR017475">
    <property type="entry name" value="EPS_sugar_tfrase"/>
</dbReference>
<dbReference type="OrthoDB" id="9808602at2"/>
<reference evidence="9 10" key="1">
    <citation type="submission" date="2013-08" db="EMBL/GenBank/DDBJ databases">
        <title>Genome sequencing of Lysobacter.</title>
        <authorList>
            <person name="Zhang S."/>
            <person name="Wang G."/>
        </authorList>
    </citation>
    <scope>NUCLEOTIDE SEQUENCE [LARGE SCALE GENOMIC DNA]</scope>
    <source>
        <strain evidence="9 10">Ko07</strain>
    </source>
</reference>
<evidence type="ECO:0000256" key="4">
    <source>
        <dbReference type="ARBA" id="ARBA00022692"/>
    </source>
</evidence>
<gene>
    <name evidence="9" type="ORF">N792_03770</name>
</gene>
<dbReference type="PANTHER" id="PTHR30576:SF21">
    <property type="entry name" value="UDP-GLUCOSE:UNDECAPRENYL-PHOSPHATE GLUCOSE-1-PHOSPHATE TRANSFERASE"/>
    <property type="match status" value="1"/>
</dbReference>
<dbReference type="AlphaFoldDB" id="A0A0A0EQ80"/>
<evidence type="ECO:0000256" key="3">
    <source>
        <dbReference type="ARBA" id="ARBA00022679"/>
    </source>
</evidence>
<feature type="transmembrane region" description="Helical" evidence="7">
    <location>
        <begin position="109"/>
        <end position="132"/>
    </location>
</feature>
<feature type="transmembrane region" description="Helical" evidence="7">
    <location>
        <begin position="12"/>
        <end position="36"/>
    </location>
</feature>
<comment type="similarity">
    <text evidence="2">Belongs to the bacterial sugar transferase family.</text>
</comment>
<evidence type="ECO:0000313" key="10">
    <source>
        <dbReference type="Proteomes" id="UP000030017"/>
    </source>
</evidence>
<comment type="caution">
    <text evidence="9">The sequence shown here is derived from an EMBL/GenBank/DDBJ whole genome shotgun (WGS) entry which is preliminary data.</text>
</comment>
<feature type="transmembrane region" description="Helical" evidence="7">
    <location>
        <begin position="277"/>
        <end position="303"/>
    </location>
</feature>
<dbReference type="Pfam" id="PF02397">
    <property type="entry name" value="Bac_transf"/>
    <property type="match status" value="1"/>
</dbReference>
<sequence length="464" mass="52577">MKRHISSLKNRAALWLWLLELLLLMLAVAAAAWLRFMQDSDSYLFFVGTAPIRILVVAVFITTAMAAFGLYQVHVRHNRMDFFLRLLLSFAFGGIGLLVLYYLVPSAYIGRGVLALALMLGWVVVFLLRLAMQHLGHSEKFRRRVLVLGAGQNADLINSRLRRRSDRRSFSLMGFVAVPGQPVLVPNALSLEPGVGLADLAQRLQVHEIVVALDERRGGLPMEAMLECIQRGIDMTDLSTFFEREAGVVSLSIADPSWLVFSGGFDHSMPRRLSKRLFDLVAASALLLVAWPAMVVVAACVWWESGLPILYRQTRVGEDGRSFELVKFRSMRNDAEKDGVARWAAADDDRSTRVGRFIRMTRLDELPQLFNVLRGEMSFVGPRPERPQFVDVLSQDIRYYSVRHCMKPGLTGWAQLRYPYGASVRDAEEKLKFDLFYVKNHGLLFDLMILLQTVEVVLFRRGAR</sequence>
<dbReference type="GO" id="GO:0016020">
    <property type="term" value="C:membrane"/>
    <property type="evidence" value="ECO:0007669"/>
    <property type="project" value="UniProtKB-SubCell"/>
</dbReference>
<dbReference type="eggNOG" id="COG2148">
    <property type="taxonomic scope" value="Bacteria"/>
</dbReference>
<keyword evidence="6 7" id="KW-0472">Membrane</keyword>
<name>A0A0A0EQ80_9GAMM</name>
<dbReference type="Proteomes" id="UP000030017">
    <property type="component" value="Unassembled WGS sequence"/>
</dbReference>
<accession>A0A0A0EQ80</accession>